<evidence type="ECO:0000259" key="1">
    <source>
        <dbReference type="Pfam" id="PF21247"/>
    </source>
</evidence>
<name>A0A174S1R1_PARDI</name>
<dbReference type="Pfam" id="PF21247">
    <property type="entry name" value="Fic-like_C"/>
    <property type="match status" value="1"/>
</dbReference>
<dbReference type="AlphaFoldDB" id="A0A174S1R1"/>
<feature type="domain" description="Filamentation induced by cAMP protein Fic-like C-terminal" evidence="1">
    <location>
        <begin position="2"/>
        <end position="55"/>
    </location>
</feature>
<reference evidence="2 3" key="1">
    <citation type="submission" date="2015-09" db="EMBL/GenBank/DDBJ databases">
        <authorList>
            <consortium name="Pathogen Informatics"/>
        </authorList>
    </citation>
    <scope>NUCLEOTIDE SEQUENCE [LARGE SCALE GENOMIC DNA]</scope>
    <source>
        <strain evidence="2 3">2789STDY5834948</strain>
    </source>
</reference>
<protein>
    <recommendedName>
        <fullName evidence="1">Filamentation induced by cAMP protein Fic-like C-terminal domain-containing protein</fullName>
    </recommendedName>
</protein>
<dbReference type="InterPro" id="IPR049514">
    <property type="entry name" value="Fic-like_C"/>
</dbReference>
<dbReference type="Proteomes" id="UP000095332">
    <property type="component" value="Unassembled WGS sequence"/>
</dbReference>
<gene>
    <name evidence="2" type="ORF">ERS852560_00915</name>
</gene>
<accession>A0A174S1R1</accession>
<evidence type="ECO:0000313" key="3">
    <source>
        <dbReference type="Proteomes" id="UP000095332"/>
    </source>
</evidence>
<evidence type="ECO:0000313" key="2">
    <source>
        <dbReference type="EMBL" id="CUP89385.1"/>
    </source>
</evidence>
<proteinExistence type="predicted"/>
<sequence>MEDSYMTMRNMANVCDIKDLKYFRERYITPALEEGLIERLYPNQPKHPKQQYRLTEMAKEWLTSNAK</sequence>
<dbReference type="EMBL" id="CZBM01000002">
    <property type="protein sequence ID" value="CUP89385.1"/>
    <property type="molecule type" value="Genomic_DNA"/>
</dbReference>
<organism evidence="2 3">
    <name type="scientific">Parabacteroides distasonis</name>
    <dbReference type="NCBI Taxonomy" id="823"/>
    <lineage>
        <taxon>Bacteria</taxon>
        <taxon>Pseudomonadati</taxon>
        <taxon>Bacteroidota</taxon>
        <taxon>Bacteroidia</taxon>
        <taxon>Bacteroidales</taxon>
        <taxon>Tannerellaceae</taxon>
        <taxon>Parabacteroides</taxon>
    </lineage>
</organism>